<organism evidence="1">
    <name type="scientific">uncultured Caudovirales phage</name>
    <dbReference type="NCBI Taxonomy" id="2100421"/>
    <lineage>
        <taxon>Viruses</taxon>
        <taxon>Duplodnaviria</taxon>
        <taxon>Heunggongvirae</taxon>
        <taxon>Uroviricota</taxon>
        <taxon>Caudoviricetes</taxon>
        <taxon>Peduoviridae</taxon>
        <taxon>Maltschvirus</taxon>
        <taxon>Maltschvirus maltsch</taxon>
    </lineage>
</organism>
<dbReference type="SUPFAM" id="SSF53448">
    <property type="entry name" value="Nucleotide-diphospho-sugar transferases"/>
    <property type="match status" value="1"/>
</dbReference>
<dbReference type="EMBL" id="LR797415">
    <property type="protein sequence ID" value="CAB4214114.1"/>
    <property type="molecule type" value="Genomic_DNA"/>
</dbReference>
<evidence type="ECO:0000313" key="2">
    <source>
        <dbReference type="EMBL" id="CAB5229488.1"/>
    </source>
</evidence>
<dbReference type="InterPro" id="IPR029044">
    <property type="entry name" value="Nucleotide-diphossugar_trans"/>
</dbReference>
<evidence type="ECO:0008006" key="3">
    <source>
        <dbReference type="Google" id="ProtNLM"/>
    </source>
</evidence>
<accession>A0A6J5SJY5</accession>
<reference evidence="1" key="1">
    <citation type="submission" date="2020-05" db="EMBL/GenBank/DDBJ databases">
        <authorList>
            <person name="Chiriac C."/>
            <person name="Salcher M."/>
            <person name="Ghai R."/>
            <person name="Kavagutti S V."/>
        </authorList>
    </citation>
    <scope>NUCLEOTIDE SEQUENCE</scope>
</reference>
<proteinExistence type="predicted"/>
<sequence length="231" mass="26055">MICPIVIATVKGHGLAVLLESIKQYAPECPVYLRGPESVIENFQADYKIYGQPRNFGDDYNEVITAALKDWSSCIVANDDIVLTPTSVKVLMEDVAIVRTMNSYKAGWVAARCDAARPCQNVRVTDQPESLNFYKFPSESHIKLAQEISPIFAWISSDAFEEAKFPPLNWYSDDVHCMDLVRKGYGHYVSASYVHHIGSNTIGMNAQKLHEDALPWLRENRPEYASAWFDS</sequence>
<protein>
    <recommendedName>
        <fullName evidence="3">Glycosyltransferase</fullName>
    </recommendedName>
</protein>
<gene>
    <name evidence="1" type="ORF">UFOVP1466_24</name>
    <name evidence="2" type="ORF">UFOVP1554_24</name>
</gene>
<name>A0A6J5SJY5_9CAUD</name>
<evidence type="ECO:0000313" key="1">
    <source>
        <dbReference type="EMBL" id="CAB4214114.1"/>
    </source>
</evidence>
<dbReference type="EMBL" id="LR798403">
    <property type="protein sequence ID" value="CAB5229488.1"/>
    <property type="molecule type" value="Genomic_DNA"/>
</dbReference>